<dbReference type="OrthoDB" id="7057454at2"/>
<proteinExistence type="predicted"/>
<protein>
    <recommendedName>
        <fullName evidence="3">N-acetyltransferase domain-containing protein</fullName>
    </recommendedName>
</protein>
<organism evidence="1 2">
    <name type="scientific">Pseudohongiella spirulinae</name>
    <dbReference type="NCBI Taxonomy" id="1249552"/>
    <lineage>
        <taxon>Bacteria</taxon>
        <taxon>Pseudomonadati</taxon>
        <taxon>Pseudomonadota</taxon>
        <taxon>Gammaproteobacteria</taxon>
        <taxon>Pseudomonadales</taxon>
        <taxon>Pseudohongiellaceae</taxon>
        <taxon>Pseudohongiella</taxon>
    </lineage>
</organism>
<evidence type="ECO:0008006" key="3">
    <source>
        <dbReference type="Google" id="ProtNLM"/>
    </source>
</evidence>
<dbReference type="EMBL" id="CP013189">
    <property type="protein sequence ID" value="ALO46799.1"/>
    <property type="molecule type" value="Genomic_DNA"/>
</dbReference>
<reference evidence="1 2" key="1">
    <citation type="submission" date="2015-11" db="EMBL/GenBank/DDBJ databases">
        <authorList>
            <person name="Zhang Y."/>
            <person name="Guo Z."/>
        </authorList>
    </citation>
    <scope>NUCLEOTIDE SEQUENCE [LARGE SCALE GENOMIC DNA]</scope>
    <source>
        <strain evidence="1 2">KCTC 32221</strain>
    </source>
</reference>
<accession>A0A0S2KFQ6</accession>
<sequence length="207" mass="24468">MEAIKFRTLTEEQDIDFFLSRFESYVGVKLPYDYAARSQFVAGFKGDEMVGGYMLVTRPEFRSLMFVPDDVKSSHEFFRHDDYDMMEINGVWMSAKLKTASEQFSIWLKLILDAFRCRKQFVLLMANQRNINIRHVHAMTGATDIYEGEPMLMAGEKSHSSIRVSYTTRWSLLLNVPRYWLEYKSRERRFHRRLKQRAYSRVAGRAG</sequence>
<evidence type="ECO:0000313" key="1">
    <source>
        <dbReference type="EMBL" id="ALO46799.1"/>
    </source>
</evidence>
<name>A0A0S2KFQ6_9GAMM</name>
<dbReference type="STRING" id="1249552.PS2015_2163"/>
<dbReference type="RefSeq" id="WP_058022259.1">
    <property type="nucleotide sequence ID" value="NZ_CP013189.1"/>
</dbReference>
<dbReference type="Proteomes" id="UP000065641">
    <property type="component" value="Chromosome"/>
</dbReference>
<keyword evidence="2" id="KW-1185">Reference proteome</keyword>
<evidence type="ECO:0000313" key="2">
    <source>
        <dbReference type="Proteomes" id="UP000065641"/>
    </source>
</evidence>
<dbReference type="KEGG" id="pspi:PS2015_2163"/>
<gene>
    <name evidence="1" type="ORF">PS2015_2163</name>
</gene>
<dbReference type="AlphaFoldDB" id="A0A0S2KFQ6"/>